<reference evidence="3 4" key="1">
    <citation type="journal article" date="2019" name="Sci. Rep.">
        <title>Orb-weaving spider Araneus ventricosus genome elucidates the spidroin gene catalogue.</title>
        <authorList>
            <person name="Kono N."/>
            <person name="Nakamura H."/>
            <person name="Ohtoshi R."/>
            <person name="Moran D.A.P."/>
            <person name="Shinohara A."/>
            <person name="Yoshida Y."/>
            <person name="Fujiwara M."/>
            <person name="Mori M."/>
            <person name="Tomita M."/>
            <person name="Arakawa K."/>
        </authorList>
    </citation>
    <scope>NUCLEOTIDE SEQUENCE [LARGE SCALE GENOMIC DNA]</scope>
</reference>
<dbReference type="PROSITE" id="PS50158">
    <property type="entry name" value="ZF_CCHC"/>
    <property type="match status" value="2"/>
</dbReference>
<dbReference type="SUPFAM" id="SSF57756">
    <property type="entry name" value="Retrovirus zinc finger-like domains"/>
    <property type="match status" value="1"/>
</dbReference>
<dbReference type="Pfam" id="PF00098">
    <property type="entry name" value="zf-CCHC"/>
    <property type="match status" value="1"/>
</dbReference>
<dbReference type="Gene3D" id="3.60.10.10">
    <property type="entry name" value="Endonuclease/exonuclease/phosphatase"/>
    <property type="match status" value="1"/>
</dbReference>
<proteinExistence type="predicted"/>
<feature type="domain" description="CCHC-type" evidence="2">
    <location>
        <begin position="33"/>
        <end position="48"/>
    </location>
</feature>
<dbReference type="PANTHER" id="PTHR33273">
    <property type="entry name" value="DOMAIN-CONTAINING PROTEIN, PUTATIVE-RELATED"/>
    <property type="match status" value="1"/>
</dbReference>
<comment type="caution">
    <text evidence="3">The sequence shown here is derived from an EMBL/GenBank/DDBJ whole genome shotgun (WGS) entry which is preliminary data.</text>
</comment>
<evidence type="ECO:0000313" key="3">
    <source>
        <dbReference type="EMBL" id="GBN96370.1"/>
    </source>
</evidence>
<gene>
    <name evidence="3" type="ORF">AVEN_222283_1</name>
</gene>
<organism evidence="3 4">
    <name type="scientific">Araneus ventricosus</name>
    <name type="common">Orbweaver spider</name>
    <name type="synonym">Epeira ventricosa</name>
    <dbReference type="NCBI Taxonomy" id="182803"/>
    <lineage>
        <taxon>Eukaryota</taxon>
        <taxon>Metazoa</taxon>
        <taxon>Ecdysozoa</taxon>
        <taxon>Arthropoda</taxon>
        <taxon>Chelicerata</taxon>
        <taxon>Arachnida</taxon>
        <taxon>Araneae</taxon>
        <taxon>Araneomorphae</taxon>
        <taxon>Entelegynae</taxon>
        <taxon>Araneoidea</taxon>
        <taxon>Araneidae</taxon>
        <taxon>Araneus</taxon>
    </lineage>
</organism>
<keyword evidence="1" id="KW-0862">Zinc</keyword>
<dbReference type="InterPro" id="IPR005135">
    <property type="entry name" value="Endo/exonuclease/phosphatase"/>
</dbReference>
<dbReference type="PANTHER" id="PTHR33273:SF4">
    <property type="entry name" value="ENDONUCLEASE_EXONUCLEASE_PHOSPHATASE DOMAIN-CONTAINING PROTEIN"/>
    <property type="match status" value="1"/>
</dbReference>
<keyword evidence="4" id="KW-1185">Reference proteome</keyword>
<dbReference type="SUPFAM" id="SSF56219">
    <property type="entry name" value="DNase I-like"/>
    <property type="match status" value="1"/>
</dbReference>
<evidence type="ECO:0000313" key="4">
    <source>
        <dbReference type="Proteomes" id="UP000499080"/>
    </source>
</evidence>
<evidence type="ECO:0000259" key="2">
    <source>
        <dbReference type="PROSITE" id="PS50158"/>
    </source>
</evidence>
<name>A0A4Y2T8T5_ARAVE</name>
<dbReference type="GO" id="GO:0003676">
    <property type="term" value="F:nucleic acid binding"/>
    <property type="evidence" value="ECO:0007669"/>
    <property type="project" value="InterPro"/>
</dbReference>
<dbReference type="SMART" id="SM00343">
    <property type="entry name" value="ZnF_C2HC"/>
    <property type="match status" value="2"/>
</dbReference>
<accession>A0A4Y2T8T5</accession>
<dbReference type="Pfam" id="PF14529">
    <property type="entry name" value="Exo_endo_phos_2"/>
    <property type="match status" value="1"/>
</dbReference>
<dbReference type="InterPro" id="IPR001878">
    <property type="entry name" value="Znf_CCHC"/>
</dbReference>
<dbReference type="InterPro" id="IPR036875">
    <property type="entry name" value="Znf_CCHC_sf"/>
</dbReference>
<dbReference type="AlphaFoldDB" id="A0A4Y2T8T5"/>
<dbReference type="Proteomes" id="UP000499080">
    <property type="component" value="Unassembled WGS sequence"/>
</dbReference>
<evidence type="ECO:0000256" key="1">
    <source>
        <dbReference type="PROSITE-ProRule" id="PRU00047"/>
    </source>
</evidence>
<sequence>MNPEAFNAIIKKPNIVQNWTRLSFKENYKIVQCFKCGKYGHIASKCRNEDFREGGGLCLRCGTMGHRERECTLEPKCMNCESHNSRFKTTYDVKHSARATDCKIRDKEVDANLDDDLVALQTVLLNNLQRKIIIFGDFNAKSPIWGKRGSDRRGQKLTDFINHNDLFVINKSDSLPTFNSPQGVSWIDLALSLNIHPDRLQNWNITDRLTLSDHNIMELTVMVDPQLNIKKTRKWKLCELKFWKFKELLNIFLKKGFEVGGDLDHLIDQIQQGLLDICFKTRKTRTHHQQNAVWWNQELESMRSLVRALRRRYQKTYEASERLRKQIIFKKNLAIYVKKIALVKENSFRAFLGNTVKVYTFDSFYKMVKRNYNISGGVQRVLKETGELTCSLKESMQVILEHFFPRLEINFISNQIVYGDKYLTFPEVTEIEVRKILSSSSNDKAPGPDGLTLGIIKELFDSNKDLFINIMNSSLSLGYFLHVGKRRG</sequence>
<dbReference type="GO" id="GO:0003824">
    <property type="term" value="F:catalytic activity"/>
    <property type="evidence" value="ECO:0007669"/>
    <property type="project" value="InterPro"/>
</dbReference>
<keyword evidence="1" id="KW-0863">Zinc-finger</keyword>
<protein>
    <recommendedName>
        <fullName evidence="2">CCHC-type domain-containing protein</fullName>
    </recommendedName>
</protein>
<keyword evidence="1" id="KW-0479">Metal-binding</keyword>
<dbReference type="GO" id="GO:0008270">
    <property type="term" value="F:zinc ion binding"/>
    <property type="evidence" value="ECO:0007669"/>
    <property type="project" value="UniProtKB-KW"/>
</dbReference>
<dbReference type="EMBL" id="BGPR01026553">
    <property type="protein sequence ID" value="GBN96370.1"/>
    <property type="molecule type" value="Genomic_DNA"/>
</dbReference>
<dbReference type="OrthoDB" id="6780406at2759"/>
<dbReference type="Gene3D" id="4.10.60.10">
    <property type="entry name" value="Zinc finger, CCHC-type"/>
    <property type="match status" value="1"/>
</dbReference>
<dbReference type="InterPro" id="IPR036691">
    <property type="entry name" value="Endo/exonu/phosph_ase_sf"/>
</dbReference>
<feature type="domain" description="CCHC-type" evidence="2">
    <location>
        <begin position="58"/>
        <end position="71"/>
    </location>
</feature>